<dbReference type="SUPFAM" id="SSF57863">
    <property type="entry name" value="ArfGap/RecO-like zinc finger"/>
    <property type="match status" value="1"/>
</dbReference>
<dbReference type="STRING" id="13370.A0A448YRC6"/>
<dbReference type="OrthoDB" id="10266696at2759"/>
<dbReference type="InterPro" id="IPR037278">
    <property type="entry name" value="ARFGAP/RecO"/>
</dbReference>
<evidence type="ECO:0000313" key="2">
    <source>
        <dbReference type="EMBL" id="VEU23455.1"/>
    </source>
</evidence>
<dbReference type="Proteomes" id="UP000290900">
    <property type="component" value="Unassembled WGS sequence"/>
</dbReference>
<accession>A0A448YRC6</accession>
<dbReference type="FunCoup" id="A0A448YRC6">
    <property type="interactions" value="94"/>
</dbReference>
<protein>
    <submittedName>
        <fullName evidence="2">DEKNAAC104711</fullName>
    </submittedName>
</protein>
<evidence type="ECO:0000256" key="1">
    <source>
        <dbReference type="SAM" id="MobiDB-lite"/>
    </source>
</evidence>
<reference evidence="2 3" key="1">
    <citation type="submission" date="2018-12" db="EMBL/GenBank/DDBJ databases">
        <authorList>
            <person name="Tiukova I."/>
            <person name="Dainat J."/>
        </authorList>
    </citation>
    <scope>NUCLEOTIDE SEQUENCE [LARGE SCALE GENOMIC DNA]</scope>
</reference>
<feature type="compositionally biased region" description="Polar residues" evidence="1">
    <location>
        <begin position="206"/>
        <end position="220"/>
    </location>
</feature>
<dbReference type="Gene3D" id="1.10.220.150">
    <property type="entry name" value="Arf GTPase activating protein"/>
    <property type="match status" value="1"/>
</dbReference>
<keyword evidence="3" id="KW-1185">Reference proteome</keyword>
<dbReference type="AlphaFoldDB" id="A0A448YRC6"/>
<name>A0A448YRC6_BRENA</name>
<feature type="region of interest" description="Disordered" evidence="1">
    <location>
        <begin position="189"/>
        <end position="240"/>
    </location>
</feature>
<dbReference type="EMBL" id="CAACVR010000045">
    <property type="protein sequence ID" value="VEU23455.1"/>
    <property type="molecule type" value="Genomic_DNA"/>
</dbReference>
<feature type="compositionally biased region" description="Basic and acidic residues" evidence="1">
    <location>
        <begin position="109"/>
        <end position="120"/>
    </location>
</feature>
<proteinExistence type="predicted"/>
<dbReference type="InterPro" id="IPR038508">
    <property type="entry name" value="ArfGAP_dom_sf"/>
</dbReference>
<evidence type="ECO:0000313" key="3">
    <source>
        <dbReference type="Proteomes" id="UP000290900"/>
    </source>
</evidence>
<gene>
    <name evidence="2" type="ORF">BRENAR_LOCUS4185</name>
</gene>
<dbReference type="InParanoid" id="A0A448YRC6"/>
<sequence length="365" mass="42122">MDDWTNDELDYMESLGNRRNHQLWNNRNKPFPYDDEDKDAVIMFLRDKYIEGKFRTTPIREEDYNMDILSGRERGRRGRGRRDRYGAGSQSRYNGSYGDAAYGSSRSSLRSDRYERENSRRGGSRGNSSLKLHHRSPTKEETRRYGDIARKMKFDRGYEDMDLNIEALTLTHGNIDDASEMVKKDLAENVVGEGTPPPLPRRKDQSSNGLNSTTTDSYNWLDSDAVPQPSSNPVSSANSSQIYQYVDPNTGAYYYIDSNGQQYIDPTQQQQLQARQMAVAQQQLQQQRTAAVLSLYNQPQGQVGQSALQSSVPSLNQLQQQQQQQQLRQQQLQQQQFQQQQLQQQQLLQQYQASQQPQNDRFTGF</sequence>
<feature type="compositionally biased region" description="Low complexity" evidence="1">
    <location>
        <begin position="225"/>
        <end position="240"/>
    </location>
</feature>
<organism evidence="2 3">
    <name type="scientific">Brettanomyces naardenensis</name>
    <name type="common">Yeast</name>
    <dbReference type="NCBI Taxonomy" id="13370"/>
    <lineage>
        <taxon>Eukaryota</taxon>
        <taxon>Fungi</taxon>
        <taxon>Dikarya</taxon>
        <taxon>Ascomycota</taxon>
        <taxon>Saccharomycotina</taxon>
        <taxon>Pichiomycetes</taxon>
        <taxon>Pichiales</taxon>
        <taxon>Pichiaceae</taxon>
        <taxon>Brettanomyces</taxon>
    </lineage>
</organism>
<feature type="region of interest" description="Disordered" evidence="1">
    <location>
        <begin position="73"/>
        <end position="144"/>
    </location>
</feature>